<dbReference type="Pfam" id="PF00391">
    <property type="entry name" value="PEP-utilizers"/>
    <property type="match status" value="1"/>
</dbReference>
<dbReference type="GO" id="GO:0008986">
    <property type="term" value="F:pyruvate, water dikinase activity"/>
    <property type="evidence" value="ECO:0007669"/>
    <property type="project" value="UniProtKB-EC"/>
</dbReference>
<evidence type="ECO:0000256" key="11">
    <source>
        <dbReference type="ARBA" id="ARBA00022840"/>
    </source>
</evidence>
<keyword evidence="12" id="KW-0460">Magnesium</keyword>
<dbReference type="Gene3D" id="3.30.470.20">
    <property type="entry name" value="ATP-grasp fold, B domain"/>
    <property type="match status" value="1"/>
</dbReference>
<evidence type="ECO:0000256" key="12">
    <source>
        <dbReference type="ARBA" id="ARBA00022842"/>
    </source>
</evidence>
<dbReference type="InterPro" id="IPR036637">
    <property type="entry name" value="Phosphohistidine_dom_sf"/>
</dbReference>
<dbReference type="Gene3D" id="3.30.1490.20">
    <property type="entry name" value="ATP-grasp fold, A domain"/>
    <property type="match status" value="1"/>
</dbReference>
<dbReference type="Pfam" id="PF01326">
    <property type="entry name" value="PPDK_N"/>
    <property type="match status" value="1"/>
</dbReference>
<dbReference type="InterPro" id="IPR002192">
    <property type="entry name" value="PPDK_AMP/ATP-bd"/>
</dbReference>
<dbReference type="EC" id="2.7.9.2" evidence="5"/>
<evidence type="ECO:0000256" key="9">
    <source>
        <dbReference type="ARBA" id="ARBA00022741"/>
    </source>
</evidence>
<dbReference type="UniPathway" id="UPA00138"/>
<evidence type="ECO:0000256" key="6">
    <source>
        <dbReference type="ARBA" id="ARBA00021623"/>
    </source>
</evidence>
<dbReference type="GO" id="GO:0005524">
    <property type="term" value="F:ATP binding"/>
    <property type="evidence" value="ECO:0007669"/>
    <property type="project" value="UniProtKB-KW"/>
</dbReference>
<evidence type="ECO:0000256" key="2">
    <source>
        <dbReference type="ARBA" id="ARBA00002988"/>
    </source>
</evidence>
<evidence type="ECO:0000256" key="1">
    <source>
        <dbReference type="ARBA" id="ARBA00001946"/>
    </source>
</evidence>
<dbReference type="AlphaFoldDB" id="A0A653ADS3"/>
<evidence type="ECO:0000259" key="15">
    <source>
        <dbReference type="Pfam" id="PF00391"/>
    </source>
</evidence>
<dbReference type="InterPro" id="IPR006319">
    <property type="entry name" value="PEP_synth"/>
</dbReference>
<accession>A0A653ADS3</accession>
<dbReference type="PANTHER" id="PTHR43030">
    <property type="entry name" value="PHOSPHOENOLPYRUVATE SYNTHASE"/>
    <property type="match status" value="1"/>
</dbReference>
<evidence type="ECO:0000313" key="17">
    <source>
        <dbReference type="EMBL" id="VBB46219.1"/>
    </source>
</evidence>
<evidence type="ECO:0000256" key="8">
    <source>
        <dbReference type="ARBA" id="ARBA00022723"/>
    </source>
</evidence>
<comment type="function">
    <text evidence="2">Catalyzes the phosphorylation of pyruvate to phosphoenolpyruvate.</text>
</comment>
<evidence type="ECO:0000259" key="16">
    <source>
        <dbReference type="Pfam" id="PF01326"/>
    </source>
</evidence>
<evidence type="ECO:0000256" key="5">
    <source>
        <dbReference type="ARBA" id="ARBA00011996"/>
    </source>
</evidence>
<keyword evidence="11" id="KW-0067">ATP-binding</keyword>
<evidence type="ECO:0000256" key="10">
    <source>
        <dbReference type="ARBA" id="ARBA00022777"/>
    </source>
</evidence>
<proteinExistence type="inferred from homology"/>
<reference evidence="17" key="1">
    <citation type="submission" date="2018-07" db="EMBL/GenBank/DDBJ databases">
        <authorList>
            <consortium name="Genoscope - CEA"/>
            <person name="William W."/>
        </authorList>
    </citation>
    <scope>NUCLEOTIDE SEQUENCE</scope>
    <source>
        <strain evidence="17">IK1</strain>
    </source>
</reference>
<evidence type="ECO:0000256" key="13">
    <source>
        <dbReference type="ARBA" id="ARBA00033470"/>
    </source>
</evidence>
<comment type="similarity">
    <text evidence="4">Belongs to the PEP-utilizing enzyme family.</text>
</comment>
<feature type="domain" description="Pyruvate phosphate dikinase AMP/ATP-binding" evidence="16">
    <location>
        <begin position="138"/>
        <end position="445"/>
    </location>
</feature>
<keyword evidence="17" id="KW-0670">Pyruvate</keyword>
<dbReference type="EMBL" id="UPXX01000031">
    <property type="protein sequence ID" value="VBB46219.1"/>
    <property type="molecule type" value="Genomic_DNA"/>
</dbReference>
<evidence type="ECO:0000256" key="4">
    <source>
        <dbReference type="ARBA" id="ARBA00007837"/>
    </source>
</evidence>
<sequence length="885" mass="99041">MMRRIKAFLVSCFKRGAGSFSGDVERLRNDFRARYHQFKLLLSANNQALDTMAEMEGALRGSAPFGMHFVRSRCIAVSTSVFKIVKHINELSQDRYAVLFDRFKTIQKQLNPFIQTDVHLWEGEWTLPLEAIDRNCADQVGGKIANLGEVRNRLNIRVPSGFAITAVAYQRFMAHSELQPEIDRRIQATDVERLDQLYALSASIQQLIIQAPMPPELEEALRAAYRSLEAKENPGVTVAMRSSALGEDLEGVSFAGQYRSQLNVSRENLFDAYKEIVASKYGLTAMTYRFNRGIRDEDVAMCVACMAMVDAVAGGVTYSRNPVDIRDDAVMIHAVWGLPKSVVDGSTPTDLFVVGREDPPVIHHRNVSRKREKFVCYPAEGVCRLDDLDEEADKPSLTDEQAIELALLARRLEAYYGVAQDIEWAVDGEGRLVVLQCRPLEQRTEPGPQDAAGIAGAADGVRGIASGGVTASPGVGVGPVFKVRKDMDTLRFPEGAVLVASQSLPRWATLLSRAAAVVTEQGGIAGHLANVAREFGVPALFGLEGVMDSLEEGRIVSVDADGRTLYDGRVEALLGRAPVSRRNLMEGSPVYKALQGAAALIVPLNLLDPDSMGFKPENCRTFHDITRFCHEKAVAEMFLFGKEHDFPERSSKQLVCEVPMQWWVLNLDDGFREEVQGRRVALENIVSIPMRAIWEGIRFKPWAGPPPVDGRGMLSVMFQATTNTDLVTGVRSRYAERNYFMISRNYCSLTSRLGFHFSTVEALVSDRPSENYASFHFKGGAADDERRQRRILFIADILENQGFRVEVKEDMLIARIEDRARDEMEENLKALGYLTIHTRQLDMIMKDGASVSRYRSKILHDLEVLRRLHREAAMEKQERLKREAE</sequence>
<dbReference type="PANTHER" id="PTHR43030:SF1">
    <property type="entry name" value="PHOSPHOENOLPYRUVATE SYNTHASE"/>
    <property type="match status" value="1"/>
</dbReference>
<evidence type="ECO:0000256" key="3">
    <source>
        <dbReference type="ARBA" id="ARBA00004742"/>
    </source>
</evidence>
<dbReference type="SUPFAM" id="SSF56059">
    <property type="entry name" value="Glutathione synthetase ATP-binding domain-like"/>
    <property type="match status" value="1"/>
</dbReference>
<keyword evidence="8" id="KW-0479">Metal-binding</keyword>
<comment type="cofactor">
    <cofactor evidence="1">
        <name>Mg(2+)</name>
        <dbReference type="ChEBI" id="CHEBI:18420"/>
    </cofactor>
</comment>
<keyword evidence="7 17" id="KW-0808">Transferase</keyword>
<dbReference type="InterPro" id="IPR013815">
    <property type="entry name" value="ATP_grasp_subdomain_1"/>
</dbReference>
<dbReference type="SUPFAM" id="SSF52009">
    <property type="entry name" value="Phosphohistidine domain"/>
    <property type="match status" value="1"/>
</dbReference>
<keyword evidence="10" id="KW-0418">Kinase</keyword>
<gene>
    <name evidence="17" type="ORF">TRIP_B40137</name>
</gene>
<name>A0A653ADS3_UNCDX</name>
<dbReference type="GO" id="GO:0006094">
    <property type="term" value="P:gluconeogenesis"/>
    <property type="evidence" value="ECO:0007669"/>
    <property type="project" value="UniProtKB-UniPathway"/>
</dbReference>
<dbReference type="InterPro" id="IPR008279">
    <property type="entry name" value="PEP-util_enz_mobile_dom"/>
</dbReference>
<organism evidence="17">
    <name type="scientific">Uncultured Desulfatiglans sp</name>
    <dbReference type="NCBI Taxonomy" id="1748965"/>
    <lineage>
        <taxon>Bacteria</taxon>
        <taxon>Pseudomonadati</taxon>
        <taxon>Thermodesulfobacteriota</taxon>
        <taxon>Desulfobacteria</taxon>
        <taxon>Desulfatiglandales</taxon>
        <taxon>Desulfatiglandaceae</taxon>
        <taxon>Desulfatiglans</taxon>
        <taxon>environmental samples</taxon>
    </lineage>
</organism>
<dbReference type="Gene3D" id="3.50.30.10">
    <property type="entry name" value="Phosphohistidine domain"/>
    <property type="match status" value="1"/>
</dbReference>
<comment type="catalytic activity">
    <reaction evidence="14">
        <text>pyruvate + ATP + H2O = phosphoenolpyruvate + AMP + phosphate + 2 H(+)</text>
        <dbReference type="Rhea" id="RHEA:11364"/>
        <dbReference type="ChEBI" id="CHEBI:15361"/>
        <dbReference type="ChEBI" id="CHEBI:15377"/>
        <dbReference type="ChEBI" id="CHEBI:15378"/>
        <dbReference type="ChEBI" id="CHEBI:30616"/>
        <dbReference type="ChEBI" id="CHEBI:43474"/>
        <dbReference type="ChEBI" id="CHEBI:58702"/>
        <dbReference type="ChEBI" id="CHEBI:456215"/>
        <dbReference type="EC" id="2.7.9.2"/>
    </reaction>
</comment>
<evidence type="ECO:0000256" key="14">
    <source>
        <dbReference type="ARBA" id="ARBA00047700"/>
    </source>
</evidence>
<protein>
    <recommendedName>
        <fullName evidence="6">Phosphoenolpyruvate synthase</fullName>
        <ecNumber evidence="5">2.7.9.2</ecNumber>
    </recommendedName>
    <alternativeName>
        <fullName evidence="13">Pyruvate, water dikinase</fullName>
    </alternativeName>
</protein>
<keyword evidence="9" id="KW-0547">Nucleotide-binding</keyword>
<feature type="domain" description="PEP-utilising enzyme mobile" evidence="15">
    <location>
        <begin position="492"/>
        <end position="561"/>
    </location>
</feature>
<dbReference type="GO" id="GO:0046872">
    <property type="term" value="F:metal ion binding"/>
    <property type="evidence" value="ECO:0007669"/>
    <property type="project" value="UniProtKB-KW"/>
</dbReference>
<evidence type="ECO:0000256" key="7">
    <source>
        <dbReference type="ARBA" id="ARBA00022679"/>
    </source>
</evidence>
<comment type="pathway">
    <text evidence="3">Carbohydrate biosynthesis; gluconeogenesis.</text>
</comment>